<dbReference type="InterPro" id="IPR031584">
    <property type="entry name" value="Put_ABC_export"/>
</dbReference>
<dbReference type="Proteomes" id="UP000049979">
    <property type="component" value="Unassembled WGS sequence"/>
</dbReference>
<keyword evidence="2" id="KW-0472">Membrane</keyword>
<keyword evidence="4" id="KW-1185">Reference proteome</keyword>
<dbReference type="RefSeq" id="WP_261291848.1">
    <property type="nucleotide sequence ID" value="NZ_CP173697.1"/>
</dbReference>
<feature type="transmembrane region" description="Helical" evidence="2">
    <location>
        <begin position="24"/>
        <end position="45"/>
    </location>
</feature>
<feature type="transmembrane region" description="Helical" evidence="2">
    <location>
        <begin position="525"/>
        <end position="547"/>
    </location>
</feature>
<feature type="transmembrane region" description="Helical" evidence="2">
    <location>
        <begin position="268"/>
        <end position="290"/>
    </location>
</feature>
<name>A0A0M6WXX8_9FIRM</name>
<keyword evidence="2" id="KW-0812">Transmembrane</keyword>
<feature type="transmembrane region" description="Helical" evidence="2">
    <location>
        <begin position="464"/>
        <end position="487"/>
    </location>
</feature>
<proteinExistence type="predicted"/>
<accession>A0A0M6WXX8</accession>
<feature type="transmembrane region" description="Helical" evidence="2">
    <location>
        <begin position="359"/>
        <end position="382"/>
    </location>
</feature>
<feature type="transmembrane region" description="Helical" evidence="2">
    <location>
        <begin position="90"/>
        <end position="108"/>
    </location>
</feature>
<evidence type="ECO:0000256" key="1">
    <source>
        <dbReference type="SAM" id="MobiDB-lite"/>
    </source>
</evidence>
<feature type="region of interest" description="Disordered" evidence="1">
    <location>
        <begin position="56"/>
        <end position="78"/>
    </location>
</feature>
<protein>
    <submittedName>
        <fullName evidence="3">Uncharacterized protein</fullName>
    </submittedName>
</protein>
<evidence type="ECO:0000313" key="4">
    <source>
        <dbReference type="Proteomes" id="UP000049979"/>
    </source>
</evidence>
<keyword evidence="2" id="KW-1133">Transmembrane helix</keyword>
<feature type="transmembrane region" description="Helical" evidence="2">
    <location>
        <begin position="427"/>
        <end position="452"/>
    </location>
</feature>
<dbReference type="STRING" id="301302.ERS852420_01095"/>
<feature type="transmembrane region" description="Helical" evidence="2">
    <location>
        <begin position="388"/>
        <end position="407"/>
    </location>
</feature>
<dbReference type="EMBL" id="CVRR01000071">
    <property type="protein sequence ID" value="CRL42602.1"/>
    <property type="molecule type" value="Genomic_DNA"/>
</dbReference>
<feature type="transmembrane region" description="Helical" evidence="2">
    <location>
        <begin position="163"/>
        <end position="186"/>
    </location>
</feature>
<organism evidence="3 4">
    <name type="scientific">Roseburia faecis</name>
    <dbReference type="NCBI Taxonomy" id="301302"/>
    <lineage>
        <taxon>Bacteria</taxon>
        <taxon>Bacillati</taxon>
        <taxon>Bacillota</taxon>
        <taxon>Clostridia</taxon>
        <taxon>Lachnospirales</taxon>
        <taxon>Lachnospiraceae</taxon>
        <taxon>Roseburia</taxon>
    </lineage>
</organism>
<reference evidence="4" key="1">
    <citation type="submission" date="2015-05" db="EMBL/GenBank/DDBJ databases">
        <authorList>
            <consortium name="Pathogen Informatics"/>
        </authorList>
    </citation>
    <scope>NUCLEOTIDE SEQUENCE [LARGE SCALE GENOMIC DNA]</scope>
    <source>
        <strain evidence="4">M72</strain>
    </source>
</reference>
<sequence>MRLWGYYAWHTFWNTIKKMFRSTFLVIILAIFGFGIIFGLIGGVVGSMVEKQQSLETVESSSEADRVQEEAMEEEETQKTPQEIAAIKTYVEAGVMIVFLAILLWGMYSGSKDGTDIFQMADVNLLFTAPMKPQSVLMFRLSFQMVATVFASIYLVFQIPNLVVNMGLGASAVVAIFAGWILLLVFQRLMIVLTYTVCTTHEKLKPYVFPLIVGIVVLLGMIAGGTYLANGQNLLEAAQMTFASHWLRYLPVIGWYKGMIMCAVNGELFSFLVYLGLLLVSVAVLIFAIWHMKADFYEDALASAGKRAQMLEAAKEGRVIAGKAHAKKQQKEGNLKGWGASVFFTKEIYCRKRTAKFGIITNTMLFYLLVSVGISLFCVRIMEVSGFLVPGCILFFVLFFRNMGNPIAQETARNWLFLVPENPYKKVFFGVLAGTSLCAMDLLPAFVVSALLLHEKPGIMLLWYLTYLVADFMFSEVGLLLEALVPASAMDTVKSMIQILLRCIILVIVAVFLAIGYFFGGIAGALVFTCAASAGIGGAISLIYPWMLHQGR</sequence>
<dbReference type="Pfam" id="PF16962">
    <property type="entry name" value="ABC_export"/>
    <property type="match status" value="1"/>
</dbReference>
<feature type="transmembrane region" description="Helical" evidence="2">
    <location>
        <begin position="499"/>
        <end position="519"/>
    </location>
</feature>
<evidence type="ECO:0000256" key="2">
    <source>
        <dbReference type="SAM" id="Phobius"/>
    </source>
</evidence>
<gene>
    <name evidence="3" type="ORF">M72_16101</name>
</gene>
<feature type="transmembrane region" description="Helical" evidence="2">
    <location>
        <begin position="137"/>
        <end position="157"/>
    </location>
</feature>
<evidence type="ECO:0000313" key="3">
    <source>
        <dbReference type="EMBL" id="CRL42602.1"/>
    </source>
</evidence>
<dbReference type="AlphaFoldDB" id="A0A0M6WXX8"/>
<feature type="transmembrane region" description="Helical" evidence="2">
    <location>
        <begin position="207"/>
        <end position="229"/>
    </location>
</feature>